<name>A0A162Y3N2_9FLAO</name>
<proteinExistence type="predicted"/>
<evidence type="ECO:0000256" key="1">
    <source>
        <dbReference type="SAM" id="MobiDB-lite"/>
    </source>
</evidence>
<protein>
    <submittedName>
        <fullName evidence="2">Uncharacterized protein</fullName>
    </submittedName>
</protein>
<feature type="region of interest" description="Disordered" evidence="1">
    <location>
        <begin position="127"/>
        <end position="199"/>
    </location>
</feature>
<organism evidence="2 3">
    <name type="scientific">Aquimarina aggregata</name>
    <dbReference type="NCBI Taxonomy" id="1642818"/>
    <lineage>
        <taxon>Bacteria</taxon>
        <taxon>Pseudomonadati</taxon>
        <taxon>Bacteroidota</taxon>
        <taxon>Flavobacteriia</taxon>
        <taxon>Flavobacteriales</taxon>
        <taxon>Flavobacteriaceae</taxon>
        <taxon>Aquimarina</taxon>
    </lineage>
</organism>
<gene>
    <name evidence="2" type="ORF">AWE51_15115</name>
</gene>
<dbReference type="OrthoDB" id="1165038at2"/>
<feature type="compositionally biased region" description="Polar residues" evidence="1">
    <location>
        <begin position="166"/>
        <end position="175"/>
    </location>
</feature>
<evidence type="ECO:0000313" key="2">
    <source>
        <dbReference type="EMBL" id="KZS38909.1"/>
    </source>
</evidence>
<sequence>MQTYYNDIPRNIKFENKSMDFSLITDHFLALSDHEASYLKVINIYNKILSFNWKAKDKWLLDIPIIPGKFHKQRYATKNECVAIIYEMDQERNIDDFERFLEVPVEEFTLDEMLVFKAEDEALLREEELPTEMPPISEPIKQQKQLSTQPKKNQKQSFVIGKQLGSKKSPSSPTPIDSKPMHANSKKTKPSDDTSFFQL</sequence>
<accession>A0A162Y3N2</accession>
<reference evidence="2 3" key="1">
    <citation type="submission" date="2016-01" db="EMBL/GenBank/DDBJ databases">
        <title>The draft genome sequence of Aquimarina sp. RZW4-3-2.</title>
        <authorList>
            <person name="Wang Y."/>
        </authorList>
    </citation>
    <scope>NUCLEOTIDE SEQUENCE [LARGE SCALE GENOMIC DNA]</scope>
    <source>
        <strain evidence="2 3">RZW4-3-2</strain>
    </source>
</reference>
<dbReference type="Proteomes" id="UP000076715">
    <property type="component" value="Unassembled WGS sequence"/>
</dbReference>
<dbReference type="EMBL" id="LQRT01000046">
    <property type="protein sequence ID" value="KZS38909.1"/>
    <property type="molecule type" value="Genomic_DNA"/>
</dbReference>
<dbReference type="RefSeq" id="WP_066318841.1">
    <property type="nucleotide sequence ID" value="NZ_LQRT01000046.1"/>
</dbReference>
<keyword evidence="3" id="KW-1185">Reference proteome</keyword>
<feature type="compositionally biased region" description="Polar residues" evidence="1">
    <location>
        <begin position="140"/>
        <end position="157"/>
    </location>
</feature>
<dbReference type="AlphaFoldDB" id="A0A162Y3N2"/>
<comment type="caution">
    <text evidence="2">The sequence shown here is derived from an EMBL/GenBank/DDBJ whole genome shotgun (WGS) entry which is preliminary data.</text>
</comment>
<dbReference type="STRING" id="1642818.AWE51_15115"/>
<evidence type="ECO:0000313" key="3">
    <source>
        <dbReference type="Proteomes" id="UP000076715"/>
    </source>
</evidence>